<name>A0ABU5J2E6_9BACI</name>
<feature type="transmembrane region" description="Helical" evidence="2">
    <location>
        <begin position="7"/>
        <end position="28"/>
    </location>
</feature>
<accession>A0ABU5J2E6</accession>
<dbReference type="InterPro" id="IPR011659">
    <property type="entry name" value="WD40"/>
</dbReference>
<evidence type="ECO:0000313" key="4">
    <source>
        <dbReference type="Proteomes" id="UP001290455"/>
    </source>
</evidence>
<keyword evidence="2" id="KW-0812">Transmembrane</keyword>
<dbReference type="EMBL" id="JAXOFX010000014">
    <property type="protein sequence ID" value="MDZ5473595.1"/>
    <property type="molecule type" value="Genomic_DNA"/>
</dbReference>
<evidence type="ECO:0000256" key="2">
    <source>
        <dbReference type="SAM" id="Phobius"/>
    </source>
</evidence>
<dbReference type="PANTHER" id="PTHR36842:SF1">
    <property type="entry name" value="PROTEIN TOLB"/>
    <property type="match status" value="1"/>
</dbReference>
<keyword evidence="2" id="KW-0472">Membrane</keyword>
<reference evidence="3 4" key="1">
    <citation type="submission" date="2023-11" db="EMBL/GenBank/DDBJ databases">
        <title>Bacillus jintuensis, isolated from a mudflat on the Beibu Gulf coast.</title>
        <authorList>
            <person name="Li M."/>
        </authorList>
    </citation>
    <scope>NUCLEOTIDE SEQUENCE [LARGE SCALE GENOMIC DNA]</scope>
    <source>
        <strain evidence="3 4">31A1R</strain>
    </source>
</reference>
<keyword evidence="4" id="KW-1185">Reference proteome</keyword>
<protein>
    <recommendedName>
        <fullName evidence="5">WD40-like Beta Propeller Repeat</fullName>
    </recommendedName>
</protein>
<dbReference type="RefSeq" id="WP_322447884.1">
    <property type="nucleotide sequence ID" value="NZ_JAXOFX010000014.1"/>
</dbReference>
<dbReference type="Gene3D" id="2.120.10.30">
    <property type="entry name" value="TolB, C-terminal domain"/>
    <property type="match status" value="2"/>
</dbReference>
<dbReference type="InterPro" id="IPR011042">
    <property type="entry name" value="6-blade_b-propeller_TolB-like"/>
</dbReference>
<dbReference type="SUPFAM" id="SSF82171">
    <property type="entry name" value="DPP6 N-terminal domain-like"/>
    <property type="match status" value="1"/>
</dbReference>
<comment type="similarity">
    <text evidence="1">Belongs to the TolB family.</text>
</comment>
<comment type="caution">
    <text evidence="3">The sequence shown here is derived from an EMBL/GenBank/DDBJ whole genome shotgun (WGS) entry which is preliminary data.</text>
</comment>
<dbReference type="Pfam" id="PF07676">
    <property type="entry name" value="PD40"/>
    <property type="match status" value="2"/>
</dbReference>
<evidence type="ECO:0008006" key="5">
    <source>
        <dbReference type="Google" id="ProtNLM"/>
    </source>
</evidence>
<organism evidence="3 4">
    <name type="scientific">Robertmurraya mangrovi</name>
    <dbReference type="NCBI Taxonomy" id="3098077"/>
    <lineage>
        <taxon>Bacteria</taxon>
        <taxon>Bacillati</taxon>
        <taxon>Bacillota</taxon>
        <taxon>Bacilli</taxon>
        <taxon>Bacillales</taxon>
        <taxon>Bacillaceae</taxon>
        <taxon>Robertmurraya</taxon>
    </lineage>
</organism>
<evidence type="ECO:0000313" key="3">
    <source>
        <dbReference type="EMBL" id="MDZ5473595.1"/>
    </source>
</evidence>
<evidence type="ECO:0000256" key="1">
    <source>
        <dbReference type="ARBA" id="ARBA00009820"/>
    </source>
</evidence>
<dbReference type="PANTHER" id="PTHR36842">
    <property type="entry name" value="PROTEIN TOLB HOMOLOG"/>
    <property type="match status" value="1"/>
</dbReference>
<keyword evidence="2" id="KW-1133">Transmembrane helix</keyword>
<sequence>MVKKKTLVILFLLLVAITIGLIVAGLFLNKTENEKLQGLSQYYDVSSKNTIAYVMYRDGIPALRLYNKDEAINAEAIKLTSEQMILDPSFSPDGSTLAFISTFKDMKSELKSSVHLLDLRTQEIRELFNVPYIVTEIEYSPIGNSLFYLQAGTFENYSPIASERPHDMDILEYDLVQENHTQITNLKKYNMNSLTIAPDAKSVYVVMDDDADAETAEEIFNTKQRVFNISFDHPENPTIASDIEREEDIFSFTFTPTGNEMIFNSISNVDSGDTFQYELYRYNVDTKEEKQLTNLESYSTDPVIGHDGKTIYFMVDQNFGKRTPQYHLYKMTMDGNGLEEITLPNIN</sequence>
<dbReference type="Proteomes" id="UP001290455">
    <property type="component" value="Unassembled WGS sequence"/>
</dbReference>
<gene>
    <name evidence="3" type="ORF">SM124_17910</name>
</gene>
<proteinExistence type="inferred from homology"/>